<dbReference type="EMBL" id="CP001655">
    <property type="protein sequence ID" value="ACT08159.1"/>
    <property type="molecule type" value="Genomic_DNA"/>
</dbReference>
<dbReference type="eggNOG" id="ENOG5034ASV">
    <property type="taxonomic scope" value="Bacteria"/>
</dbReference>
<proteinExistence type="predicted"/>
<dbReference type="HOGENOM" id="CLU_2537178_0_0_6"/>
<evidence type="ECO:0000313" key="1">
    <source>
        <dbReference type="EMBL" id="ACT08159.1"/>
    </source>
</evidence>
<dbReference type="GeneID" id="45082377"/>
<organism evidence="1 2">
    <name type="scientific">Dickeya chrysanthemi (strain Ech1591)</name>
    <name type="common">Dickeya zeae (strain Ech1591)</name>
    <dbReference type="NCBI Taxonomy" id="561229"/>
    <lineage>
        <taxon>Bacteria</taxon>
        <taxon>Pseudomonadati</taxon>
        <taxon>Pseudomonadota</taxon>
        <taxon>Gammaproteobacteria</taxon>
        <taxon>Enterobacterales</taxon>
        <taxon>Pectobacteriaceae</taxon>
        <taxon>Dickeya</taxon>
    </lineage>
</organism>
<evidence type="ECO:0000313" key="2">
    <source>
        <dbReference type="Proteomes" id="UP000002735"/>
    </source>
</evidence>
<gene>
    <name evidence="1" type="ordered locus">Dd1591_3341</name>
</gene>
<accession>C6CIR2</accession>
<reference evidence="1 2" key="1">
    <citation type="submission" date="2009-06" db="EMBL/GenBank/DDBJ databases">
        <title>Complete sequence of Dickeya zeae Ech1591.</title>
        <authorList>
            <consortium name="US DOE Joint Genome Institute"/>
            <person name="Lucas S."/>
            <person name="Copeland A."/>
            <person name="Lapidus A."/>
            <person name="Glavina del Rio T."/>
            <person name="Tice H."/>
            <person name="Bruce D."/>
            <person name="Goodwin L."/>
            <person name="Pitluck S."/>
            <person name="Chertkov O."/>
            <person name="Brettin T."/>
            <person name="Detter J.C."/>
            <person name="Han C."/>
            <person name="Larimer F."/>
            <person name="Land M."/>
            <person name="Hauser L."/>
            <person name="Kyrpides N."/>
            <person name="Ovchinnikova G."/>
            <person name="Balakrishnan V."/>
            <person name="Glasner J."/>
            <person name="Perna N.T."/>
        </authorList>
    </citation>
    <scope>NUCLEOTIDE SEQUENCE [LARGE SCALE GENOMIC DNA]</scope>
    <source>
        <strain evidence="1 2">Ech1591</strain>
    </source>
</reference>
<dbReference type="RefSeq" id="WP_012771006.1">
    <property type="nucleotide sequence ID" value="NC_012912.1"/>
</dbReference>
<name>C6CIR2_DICC1</name>
<dbReference type="Proteomes" id="UP000002735">
    <property type="component" value="Chromosome"/>
</dbReference>
<dbReference type="AlphaFoldDB" id="C6CIR2"/>
<sequence length="96" mass="11004">MFISDKDVARRVIKNTSTMITLVEKELIDLGDKIPEEEYNQCKYRVGELLYTLCNVINDISIDHPDLKPKDFPVYTQNNSSCRKAATQRIPGSLLK</sequence>
<protein>
    <submittedName>
        <fullName evidence="1">Uncharacterized protein</fullName>
    </submittedName>
</protein>
<dbReference type="KEGG" id="dze:Dd1591_3341"/>